<sequence>MRAPTCRPPDEYGGSVKNRSTDASGRSRNTSRALLRCRWLSCAAARAFVVMGGVSTVRSSAAFWCGALGPQNVHGPATRAFDGKAHVFTCAEFAVARTATDVLHELLFLLC</sequence>
<evidence type="ECO:0000256" key="1">
    <source>
        <dbReference type="SAM" id="MobiDB-lite"/>
    </source>
</evidence>
<reference evidence="2" key="1">
    <citation type="submission" date="2015-10" db="EMBL/GenBank/DDBJ databases">
        <authorList>
            <person name="Gilbert D.G."/>
        </authorList>
    </citation>
    <scope>NUCLEOTIDE SEQUENCE</scope>
    <source>
        <strain evidence="2">Phyl III-seqv23</strain>
    </source>
</reference>
<feature type="compositionally biased region" description="Polar residues" evidence="1">
    <location>
        <begin position="17"/>
        <end position="29"/>
    </location>
</feature>
<organism evidence="2">
    <name type="scientific">Ralstonia solanacearum</name>
    <name type="common">Pseudomonas solanacearum</name>
    <dbReference type="NCBI Taxonomy" id="305"/>
    <lineage>
        <taxon>Bacteria</taxon>
        <taxon>Pseudomonadati</taxon>
        <taxon>Pseudomonadota</taxon>
        <taxon>Betaproteobacteria</taxon>
        <taxon>Burkholderiales</taxon>
        <taxon>Burkholderiaceae</taxon>
        <taxon>Ralstonia</taxon>
        <taxon>Ralstonia solanacearum species complex</taxon>
    </lineage>
</organism>
<accession>A0A0S4V472</accession>
<dbReference type="AlphaFoldDB" id="A0A0S4V472"/>
<gene>
    <name evidence="2" type="ORF">RUN1985_v1_290067</name>
</gene>
<evidence type="ECO:0000313" key="2">
    <source>
        <dbReference type="EMBL" id="CUV28917.1"/>
    </source>
</evidence>
<name>A0A0S4V472_RALSL</name>
<proteinExistence type="predicted"/>
<dbReference type="EMBL" id="LN899824">
    <property type="protein sequence ID" value="CUV28917.1"/>
    <property type="molecule type" value="Genomic_DNA"/>
</dbReference>
<feature type="region of interest" description="Disordered" evidence="1">
    <location>
        <begin position="1"/>
        <end position="29"/>
    </location>
</feature>
<protein>
    <submittedName>
        <fullName evidence="2">Uncharacterized protein</fullName>
    </submittedName>
</protein>